<evidence type="ECO:0000256" key="1">
    <source>
        <dbReference type="ARBA" id="ARBA00001445"/>
    </source>
</evidence>
<dbReference type="PANTHER" id="PTHR33307">
    <property type="entry name" value="ALPHA-RHAMNOSIDASE (EUROFUNG)"/>
    <property type="match status" value="1"/>
</dbReference>
<proteinExistence type="predicted"/>
<comment type="catalytic activity">
    <reaction evidence="1">
        <text>Hydrolysis of terminal non-reducing alpha-L-rhamnose residues in alpha-L-rhamnosides.</text>
        <dbReference type="EC" id="3.2.1.40"/>
    </reaction>
</comment>
<name>A0A1H0PXF9_9BACI</name>
<dbReference type="Pfam" id="PF17389">
    <property type="entry name" value="Bac_rhamnosid6H"/>
    <property type="match status" value="1"/>
</dbReference>
<organism evidence="9 10">
    <name type="scientific">Litchfieldia salsa</name>
    <dbReference type="NCBI Taxonomy" id="930152"/>
    <lineage>
        <taxon>Bacteria</taxon>
        <taxon>Bacillati</taxon>
        <taxon>Bacillota</taxon>
        <taxon>Bacilli</taxon>
        <taxon>Bacillales</taxon>
        <taxon>Bacillaceae</taxon>
        <taxon>Litchfieldia</taxon>
    </lineage>
</organism>
<dbReference type="InterPro" id="IPR013783">
    <property type="entry name" value="Ig-like_fold"/>
</dbReference>
<dbReference type="InterPro" id="IPR016007">
    <property type="entry name" value="Alpha_rhamnosid"/>
</dbReference>
<dbReference type="InterPro" id="IPR008928">
    <property type="entry name" value="6-hairpin_glycosidase_sf"/>
</dbReference>
<dbReference type="InterPro" id="IPR035398">
    <property type="entry name" value="Bac_rhamnosid_C"/>
</dbReference>
<evidence type="ECO:0000259" key="6">
    <source>
        <dbReference type="Pfam" id="PF08531"/>
    </source>
</evidence>
<keyword evidence="3" id="KW-0378">Hydrolase</keyword>
<sequence length="1187" mass="132636">MLRSHKIKLKKLSILMLVILLISSSFAGSISAEEISGDTKITNLKVDGMENPLGVDKQIPRFSWMMESDIRGQHQKAYQIFVASSPSKLDEGVGDIWDSGKVTKSYSNYIRFEGKPMSPSTRYYWTVKVWDATNKVISTGEKAWFETGLMETGWDNAEWIGAPDYVLDAKSKLVFNLEYNMTISEGSSKGSLIFGANDPRLSDRNKNNYSIEGENFIKYEVDLSELNEGTGPAKLHVYRIGYGPEKDIGQLDETKPIATGIITSIDDSNKHNNHSIKINVSGNEATTTINGKTVKMERAAYPDEPAKDALILNPLNVNGGVPTFPRLNEIGFSVDANQEATFSEIKISEFRKPNSVVFKETVDENYEGIFKDVVDGTKVKIEGSGFKVTGGNNEGVMVYRDPSHTSVPMLRTTVNATKEIKSARLYATARGIYEFHINGERVGDEYFPPGHTQYDKTLMYQTYDVTDMLVKGENALGAMLSSGWWSDGQSWRLPNYNYYGDRQSLLAKLVVTYEDGTSDIVVTDPDNWQYYGEGPITYAGFFNGEDYDATREEDIEGWSEPRFDAKEWSRPVVIIPEKEFANPEIIAEIGDGVKVFEELTAKSYTEPRPGVFVYDMGVNMVGVPKITMKGERGQKVTLRTGEILYPDLPEYKDMNGSSMVGMILTENLRSALSTDTYILKGDSNGETYQPRFTFHGYRYLEITGLDKPIPVEDVKGVVLSSITELTGSYETSNPLVNQLYKNITRSQLGNFLSIPTDCPQRDEREGWTGDAQVFARTATYNADVSQFFARYTKTLRDSQNEANGSYTNTAPNYGGTSALGLAWAAAGVIVPWETYQQYGDTQLIEDHMDSMVAWIEYLKEAKLSGSQYLTSRTGFLADHLSYVPTNTEMLSNAVYVYVVEKVAKMAGIVGKEEISKEYEELHKNLKAEWNSTYVNAETHKTQTRTGEIQDTQASYSLALSYGVFNEENEAFAAARLAELTKELGYKVTTGFVGTAPLNPALSAHGYNEVAYDLLESTEYPSWLYPVVNGATSIWERWNSYTIEDGFGGNNSMNSFNHYALGAVGEWMYNYSLGIQRDENNPGFKHFILKPTYGGTITYAKGHYDSMYGKIESSWELKNGTFTYKATVPANTTATLYIPTNNVNTIKEGNQPVKKVKGVKFIEFKDGEAVYELESGSYEFRSIVAGLE</sequence>
<dbReference type="PIRSF" id="PIRSF010631">
    <property type="entry name" value="A-rhamnsds"/>
    <property type="match status" value="1"/>
</dbReference>
<keyword evidence="4" id="KW-0732">Signal</keyword>
<evidence type="ECO:0000256" key="4">
    <source>
        <dbReference type="SAM" id="SignalP"/>
    </source>
</evidence>
<dbReference type="SUPFAM" id="SSF48208">
    <property type="entry name" value="Six-hairpin glycosidases"/>
    <property type="match status" value="1"/>
</dbReference>
<dbReference type="AlphaFoldDB" id="A0A1H0PXF9"/>
<dbReference type="STRING" id="930152.SAMN05216565_101509"/>
<gene>
    <name evidence="9" type="ORF">SAMN05216565_101509</name>
</gene>
<protein>
    <recommendedName>
        <fullName evidence="2">alpha-L-rhamnosidase</fullName>
        <ecNumber evidence="2">3.2.1.40</ecNumber>
    </recommendedName>
</protein>
<dbReference type="EMBL" id="FNJU01000001">
    <property type="protein sequence ID" value="SDP09847.1"/>
    <property type="molecule type" value="Genomic_DNA"/>
</dbReference>
<dbReference type="Proteomes" id="UP000199159">
    <property type="component" value="Unassembled WGS sequence"/>
</dbReference>
<feature type="domain" description="Alpha-L-rhamnosidase C-terminal" evidence="8">
    <location>
        <begin position="1073"/>
        <end position="1149"/>
    </location>
</feature>
<dbReference type="Gene3D" id="2.60.40.10">
    <property type="entry name" value="Immunoglobulins"/>
    <property type="match status" value="1"/>
</dbReference>
<dbReference type="OrthoDB" id="9761045at2"/>
<dbReference type="InterPro" id="IPR012341">
    <property type="entry name" value="6hp_glycosidase-like_sf"/>
</dbReference>
<dbReference type="Pfam" id="PF25788">
    <property type="entry name" value="Ig_Rha78A_N"/>
    <property type="match status" value="1"/>
</dbReference>
<dbReference type="EC" id="3.2.1.40" evidence="2"/>
<dbReference type="InterPro" id="IPR035396">
    <property type="entry name" value="Bac_rhamnosid6H"/>
</dbReference>
<evidence type="ECO:0000259" key="5">
    <source>
        <dbReference type="Pfam" id="PF05592"/>
    </source>
</evidence>
<feature type="domain" description="Bacterial alpha-L-rhamnosidase N-terminal" evidence="6">
    <location>
        <begin position="418"/>
        <end position="574"/>
    </location>
</feature>
<dbReference type="PANTHER" id="PTHR33307:SF6">
    <property type="entry name" value="ALPHA-RHAMNOSIDASE (EUROFUNG)-RELATED"/>
    <property type="match status" value="1"/>
</dbReference>
<accession>A0A1H0PXF9</accession>
<feature type="domain" description="Alpha-L-rhamnosidase six-hairpin glycosidase" evidence="7">
    <location>
        <begin position="726"/>
        <end position="1070"/>
    </location>
</feature>
<dbReference type="Pfam" id="PF08531">
    <property type="entry name" value="Bac_rhamnosid_N"/>
    <property type="match status" value="1"/>
</dbReference>
<dbReference type="InterPro" id="IPR013737">
    <property type="entry name" value="Bac_rhamnosid_N"/>
</dbReference>
<dbReference type="Gene3D" id="2.60.120.260">
    <property type="entry name" value="Galactose-binding domain-like"/>
    <property type="match status" value="2"/>
</dbReference>
<dbReference type="Pfam" id="PF05592">
    <property type="entry name" value="Bac_rhamnosid"/>
    <property type="match status" value="1"/>
</dbReference>
<evidence type="ECO:0000256" key="2">
    <source>
        <dbReference type="ARBA" id="ARBA00012652"/>
    </source>
</evidence>
<evidence type="ECO:0000259" key="7">
    <source>
        <dbReference type="Pfam" id="PF17389"/>
    </source>
</evidence>
<evidence type="ECO:0000259" key="8">
    <source>
        <dbReference type="Pfam" id="PF17390"/>
    </source>
</evidence>
<dbReference type="RefSeq" id="WP_090849581.1">
    <property type="nucleotide sequence ID" value="NZ_FNJU01000001.1"/>
</dbReference>
<evidence type="ECO:0000313" key="9">
    <source>
        <dbReference type="EMBL" id="SDP09847.1"/>
    </source>
</evidence>
<dbReference type="GO" id="GO:0005975">
    <property type="term" value="P:carbohydrate metabolic process"/>
    <property type="evidence" value="ECO:0007669"/>
    <property type="project" value="InterPro"/>
</dbReference>
<dbReference type="InterPro" id="IPR008902">
    <property type="entry name" value="Rhamnosid_concanavalin"/>
</dbReference>
<feature type="signal peptide" evidence="4">
    <location>
        <begin position="1"/>
        <end position="27"/>
    </location>
</feature>
<feature type="chain" id="PRO_5038966119" description="alpha-L-rhamnosidase" evidence="4">
    <location>
        <begin position="28"/>
        <end position="1187"/>
    </location>
</feature>
<keyword evidence="10" id="KW-1185">Reference proteome</keyword>
<evidence type="ECO:0000313" key="10">
    <source>
        <dbReference type="Proteomes" id="UP000199159"/>
    </source>
</evidence>
<dbReference type="Gene3D" id="1.50.10.10">
    <property type="match status" value="1"/>
</dbReference>
<dbReference type="GO" id="GO:0030596">
    <property type="term" value="F:alpha-L-rhamnosidase activity"/>
    <property type="evidence" value="ECO:0007669"/>
    <property type="project" value="UniProtKB-EC"/>
</dbReference>
<evidence type="ECO:0000256" key="3">
    <source>
        <dbReference type="ARBA" id="ARBA00022801"/>
    </source>
</evidence>
<dbReference type="Pfam" id="PF17390">
    <property type="entry name" value="Bac_rhamnosid_C"/>
    <property type="match status" value="1"/>
</dbReference>
<dbReference type="Gene3D" id="2.60.420.10">
    <property type="entry name" value="Maltose phosphorylase, domain 3"/>
    <property type="match status" value="1"/>
</dbReference>
<reference evidence="10" key="1">
    <citation type="submission" date="2016-10" db="EMBL/GenBank/DDBJ databases">
        <authorList>
            <person name="Varghese N."/>
            <person name="Submissions S."/>
        </authorList>
    </citation>
    <scope>NUCLEOTIDE SEQUENCE [LARGE SCALE GENOMIC DNA]</scope>
    <source>
        <strain evidence="10">IBRC-M10078</strain>
    </source>
</reference>
<feature type="domain" description="Alpha-L-rhamnosidase concanavalin-like" evidence="5">
    <location>
        <begin position="608"/>
        <end position="719"/>
    </location>
</feature>